<organism evidence="3 4">
    <name type="scientific">Nocardiopsis exhalans</name>
    <dbReference type="NCBI Taxonomy" id="163604"/>
    <lineage>
        <taxon>Bacteria</taxon>
        <taxon>Bacillati</taxon>
        <taxon>Actinomycetota</taxon>
        <taxon>Actinomycetes</taxon>
        <taxon>Streptosporangiales</taxon>
        <taxon>Nocardiopsidaceae</taxon>
        <taxon>Nocardiopsis</taxon>
    </lineage>
</organism>
<proteinExistence type="predicted"/>
<evidence type="ECO:0000313" key="3">
    <source>
        <dbReference type="EMBL" id="USY20704.1"/>
    </source>
</evidence>
<dbReference type="InterPro" id="IPR023809">
    <property type="entry name" value="Thiopep_bacteriocin_synth_dom"/>
</dbReference>
<dbReference type="InterPro" id="IPR006827">
    <property type="entry name" value="Lant_deHydtase_N"/>
</dbReference>
<gene>
    <name evidence="3" type="ORF">NE857_03340</name>
</gene>
<dbReference type="EMBL" id="CP099837">
    <property type="protein sequence ID" value="USY20704.1"/>
    <property type="molecule type" value="Genomic_DNA"/>
</dbReference>
<reference evidence="3" key="1">
    <citation type="submission" date="2022-06" db="EMBL/GenBank/DDBJ databases">
        <authorList>
            <person name="Ping M."/>
        </authorList>
    </citation>
    <scope>NUCLEOTIDE SEQUENCE</scope>
    <source>
        <strain evidence="3">JCM11759T</strain>
    </source>
</reference>
<accession>A0ABY5D8N9</accession>
<keyword evidence="4" id="KW-1185">Reference proteome</keyword>
<dbReference type="NCBIfam" id="TIGR03891">
    <property type="entry name" value="thiopep_ocin"/>
    <property type="match status" value="1"/>
</dbReference>
<evidence type="ECO:0000259" key="2">
    <source>
        <dbReference type="Pfam" id="PF14028"/>
    </source>
</evidence>
<dbReference type="Pfam" id="PF14028">
    <property type="entry name" value="Lant_dehydr_C"/>
    <property type="match status" value="1"/>
</dbReference>
<feature type="domain" description="Thiopeptide-type bacteriocin biosynthesis" evidence="2">
    <location>
        <begin position="670"/>
        <end position="912"/>
    </location>
</feature>
<evidence type="ECO:0000313" key="4">
    <source>
        <dbReference type="Proteomes" id="UP001055940"/>
    </source>
</evidence>
<protein>
    <submittedName>
        <fullName evidence="3">Lantibiotic dehydratase</fullName>
    </submittedName>
</protein>
<evidence type="ECO:0000259" key="1">
    <source>
        <dbReference type="Pfam" id="PF04738"/>
    </source>
</evidence>
<sequence>MTDIVAGKRPAPEVRKAAVSITRYMLRSHRPTPFGLFAGVAPARFTDATALRWGGEHHAHARIDSDWLEDIVHQLESDPDLLDRLPVVATNLLLKRGSRLQFTHRLNTVTLDSSAPVREVLDQAKTPVRFCDLVDHLACTFGAQVVVVRPMVAALVRLGVLITSLRAPSTVTDPLRYIVDQVHTHGVTDQTAPLVTELDRVLQDLDNHNSAPPAHQNREALHERMRVLSPRGRTPVSVDLHLDVDVDLPSSIAEDMAEAASTLLRLSPRTVFPQWEQYHAAFLDRYGTGARVPLTELVHPDTGLGLPRDYPGSTMPKAEPVAVTDRDTHLMTLVQEALQTSSEEIVLDDTVLARLSADLTPRVPPHVEMKARIHAPTLRDLDHGTYALTVTPAYHAGVFTGRFTAPDSSRGRVFANLPTSVEGALPVQVASTPAYAHAQNVGRVDRFTEHTIVIGEHPGTGTVIPLEELAVTADWGRLYLLWRNQVVEPAAFHALALEKQPPILAQFLVNVARGTLTPFLELDWGAAKHLPYLPQVRRGRAILHTARWRLTSADLASPSVGTEQWDQALKEWAHTWALPQIVELRHGDQTLVLDRTVAVHRAILRFHLDQEEVALLHQVPAPSGDGWCQGRPHEVVTTLLSTQALKPAPKPGVEVTSQRDQLPASSDAHWLSAKIFGARDRQRELLTQHLPQLISRLGDRQVWFIRYWDSSEHDHLRLRIAVTNPEDYGSCATQLGAWTEELRSFRLCRHLTLDTYRPESGRYGTGPALEAAEKVFVADTRLVTDQLSNLSGIDPVAVGAAGAFHIATAFWGTQTQARDWFIDNPVHGQADPTTRATTTEALALITRPAENSLGETSAAARKELAQALRGYREQLPEHLDADHVLSSLVHMHHNRWFGAERATERAALKVARAVALSLRDRKKAP</sequence>
<dbReference type="Proteomes" id="UP001055940">
    <property type="component" value="Chromosome"/>
</dbReference>
<feature type="domain" description="Lantibiotic dehydratase N-terminal" evidence="1">
    <location>
        <begin position="7"/>
        <end position="604"/>
    </location>
</feature>
<dbReference type="Pfam" id="PF04738">
    <property type="entry name" value="Lant_dehydr_N"/>
    <property type="match status" value="1"/>
</dbReference>
<name>A0ABY5D8N9_9ACTN</name>